<dbReference type="Proteomes" id="UP001187315">
    <property type="component" value="Unassembled WGS sequence"/>
</dbReference>
<name>A0AA88N9P1_TACVA</name>
<proteinExistence type="predicted"/>
<protein>
    <submittedName>
        <fullName evidence="1">Uncharacterized protein</fullName>
    </submittedName>
</protein>
<accession>A0AA88N9P1</accession>
<comment type="caution">
    <text evidence="1">The sequence shown here is derived from an EMBL/GenBank/DDBJ whole genome shotgun (WGS) entry which is preliminary data.</text>
</comment>
<dbReference type="AlphaFoldDB" id="A0AA88N9P1"/>
<organism evidence="1 2">
    <name type="scientific">Tachysurus vachellii</name>
    <name type="common">Darkbarbel catfish</name>
    <name type="synonym">Pelteobagrus vachellii</name>
    <dbReference type="NCBI Taxonomy" id="175792"/>
    <lineage>
        <taxon>Eukaryota</taxon>
        <taxon>Metazoa</taxon>
        <taxon>Chordata</taxon>
        <taxon>Craniata</taxon>
        <taxon>Vertebrata</taxon>
        <taxon>Euteleostomi</taxon>
        <taxon>Actinopterygii</taxon>
        <taxon>Neopterygii</taxon>
        <taxon>Teleostei</taxon>
        <taxon>Ostariophysi</taxon>
        <taxon>Siluriformes</taxon>
        <taxon>Bagridae</taxon>
        <taxon>Tachysurus</taxon>
    </lineage>
</organism>
<keyword evidence="2" id="KW-1185">Reference proteome</keyword>
<sequence length="113" mass="12204">MCTQCAKELLESVSHSSMIQSSCSSATTKTTPVTQENLLITVSNSLKSPSGRPSTICCGRQEHHPKDESCPQQMSEKFTLDAQILSFHRSLYSGSHGSVILSDTSDMGLLPLT</sequence>
<evidence type="ECO:0000313" key="2">
    <source>
        <dbReference type="Proteomes" id="UP001187315"/>
    </source>
</evidence>
<dbReference type="EMBL" id="JAVHJS010000006">
    <property type="protein sequence ID" value="KAK2854722.1"/>
    <property type="molecule type" value="Genomic_DNA"/>
</dbReference>
<gene>
    <name evidence="1" type="ORF">Q7C36_006591</name>
</gene>
<reference evidence="1" key="1">
    <citation type="submission" date="2023-08" db="EMBL/GenBank/DDBJ databases">
        <title>Pelteobagrus vachellii genome.</title>
        <authorList>
            <person name="Liu H."/>
        </authorList>
    </citation>
    <scope>NUCLEOTIDE SEQUENCE</scope>
    <source>
        <strain evidence="1">PRFRI_2022a</strain>
        <tissue evidence="1">Muscle</tissue>
    </source>
</reference>
<evidence type="ECO:0000313" key="1">
    <source>
        <dbReference type="EMBL" id="KAK2854722.1"/>
    </source>
</evidence>